<dbReference type="Gene3D" id="1.10.10.60">
    <property type="entry name" value="Homeodomain-like"/>
    <property type="match status" value="1"/>
</dbReference>
<evidence type="ECO:0000313" key="4">
    <source>
        <dbReference type="Proteomes" id="UP001152876"/>
    </source>
</evidence>
<evidence type="ECO:0000259" key="2">
    <source>
        <dbReference type="Pfam" id="PF02954"/>
    </source>
</evidence>
<organism evidence="3 4">
    <name type="scientific">Hydrogenophaga taeniospiralis CCUG 15921</name>
    <dbReference type="NCBI Taxonomy" id="1281780"/>
    <lineage>
        <taxon>Bacteria</taxon>
        <taxon>Pseudomonadati</taxon>
        <taxon>Pseudomonadota</taxon>
        <taxon>Betaproteobacteria</taxon>
        <taxon>Burkholderiales</taxon>
        <taxon>Comamonadaceae</taxon>
        <taxon>Hydrogenophaga</taxon>
    </lineage>
</organism>
<comment type="caution">
    <text evidence="3">The sequence shown here is derived from an EMBL/GenBank/DDBJ whole genome shotgun (WGS) entry which is preliminary data.</text>
</comment>
<dbReference type="SUPFAM" id="SSF55781">
    <property type="entry name" value="GAF domain-like"/>
    <property type="match status" value="1"/>
</dbReference>
<dbReference type="RefSeq" id="WP_068167077.1">
    <property type="nucleotide sequence ID" value="NZ_AOGK01000005.1"/>
</dbReference>
<proteinExistence type="predicted"/>
<sequence length="375" mass="40352">MNNSQRPPVTTPHNPSDRLAMIDNARRAVLGGGGAAGSGLRIAPWIERSWRRCLAQGFQPRQPLAFDPVPGPAMKRVMEANQPLLRAAAPVIQSLARAMADTRYFAILTDAQGVVIDVNGPIDHHDRRASLIARVGVDLSEHRVGTTAIGATLAELQPVWLHRGEHFFDATSAYSCAGAPLFGPDGRCVGMLDLTGVDVPERPALKHLVSQSALSIENALTLALPYHLLLRLNWPGRTPGEDSDGLVCVDRDGVIVGTNRAAADMLALASGAPWPHCSDVFAIPSDCLFDAARAQRGTVELPLWSGLRLQVLARFNDGRASTAPQRPIANMGAPLREVETALIRRAVEEARGNVMQAARVLGISRATVYRKIGRK</sequence>
<dbReference type="Gene3D" id="3.30.450.40">
    <property type="match status" value="1"/>
</dbReference>
<accession>A0A9X4S8A2</accession>
<dbReference type="AlphaFoldDB" id="A0A9X4S8A2"/>
<dbReference type="GO" id="GO:0043565">
    <property type="term" value="F:sequence-specific DNA binding"/>
    <property type="evidence" value="ECO:0007669"/>
    <property type="project" value="InterPro"/>
</dbReference>
<name>A0A9X4S8A2_9BURK</name>
<protein>
    <submittedName>
        <fullName evidence="3">Fis family transcriptional regulator</fullName>
    </submittedName>
</protein>
<dbReference type="InterPro" id="IPR003018">
    <property type="entry name" value="GAF"/>
</dbReference>
<gene>
    <name evidence="3" type="ORF">H010_07846</name>
</gene>
<dbReference type="Proteomes" id="UP001152876">
    <property type="component" value="Unassembled WGS sequence"/>
</dbReference>
<dbReference type="InterPro" id="IPR029016">
    <property type="entry name" value="GAF-like_dom_sf"/>
</dbReference>
<dbReference type="Pfam" id="PF02954">
    <property type="entry name" value="HTH_8"/>
    <property type="match status" value="1"/>
</dbReference>
<evidence type="ECO:0000259" key="1">
    <source>
        <dbReference type="Pfam" id="PF01590"/>
    </source>
</evidence>
<dbReference type="Pfam" id="PF01590">
    <property type="entry name" value="GAF"/>
    <property type="match status" value="1"/>
</dbReference>
<dbReference type="InterPro" id="IPR009057">
    <property type="entry name" value="Homeodomain-like_sf"/>
</dbReference>
<dbReference type="PRINTS" id="PR01590">
    <property type="entry name" value="HTHFIS"/>
</dbReference>
<dbReference type="OrthoDB" id="9761705at2"/>
<reference evidence="3" key="1">
    <citation type="submission" date="2013-01" db="EMBL/GenBank/DDBJ databases">
        <title>Genome draft of Hydrogenophaga taeniospiralis 2K1.</title>
        <authorList>
            <person name="Gomila M."/>
            <person name="Lalucat J."/>
        </authorList>
    </citation>
    <scope>NUCLEOTIDE SEQUENCE</scope>
    <source>
        <strain evidence="3">CCUG 15921</strain>
    </source>
</reference>
<feature type="domain" description="DNA binding HTH" evidence="2">
    <location>
        <begin position="335"/>
        <end position="373"/>
    </location>
</feature>
<dbReference type="EMBL" id="AOGK01000005">
    <property type="protein sequence ID" value="MDG5975155.1"/>
    <property type="molecule type" value="Genomic_DNA"/>
</dbReference>
<keyword evidence="4" id="KW-1185">Reference proteome</keyword>
<feature type="domain" description="GAF" evidence="1">
    <location>
        <begin position="86"/>
        <end position="220"/>
    </location>
</feature>
<evidence type="ECO:0000313" key="3">
    <source>
        <dbReference type="EMBL" id="MDG5975155.1"/>
    </source>
</evidence>
<dbReference type="InterPro" id="IPR002197">
    <property type="entry name" value="HTH_Fis"/>
</dbReference>
<dbReference type="SUPFAM" id="SSF46689">
    <property type="entry name" value="Homeodomain-like"/>
    <property type="match status" value="1"/>
</dbReference>